<organism evidence="1">
    <name type="scientific">Anguilla anguilla</name>
    <name type="common">European freshwater eel</name>
    <name type="synonym">Muraena anguilla</name>
    <dbReference type="NCBI Taxonomy" id="7936"/>
    <lineage>
        <taxon>Eukaryota</taxon>
        <taxon>Metazoa</taxon>
        <taxon>Chordata</taxon>
        <taxon>Craniata</taxon>
        <taxon>Vertebrata</taxon>
        <taxon>Euteleostomi</taxon>
        <taxon>Actinopterygii</taxon>
        <taxon>Neopterygii</taxon>
        <taxon>Teleostei</taxon>
        <taxon>Anguilliformes</taxon>
        <taxon>Anguillidae</taxon>
        <taxon>Anguilla</taxon>
    </lineage>
</organism>
<dbReference type="EMBL" id="GBXM01082883">
    <property type="protein sequence ID" value="JAH25694.1"/>
    <property type="molecule type" value="Transcribed_RNA"/>
</dbReference>
<dbReference type="AlphaFoldDB" id="A0A0E9R9A6"/>
<sequence length="52" mass="6095">MPNFQRINVFCEGNVLNTVGNAISIECFCLFSIYDFKLLRFLPDTNLYFHCI</sequence>
<evidence type="ECO:0000313" key="1">
    <source>
        <dbReference type="EMBL" id="JAH25694.1"/>
    </source>
</evidence>
<accession>A0A0E9R9A6</accession>
<reference evidence="1" key="2">
    <citation type="journal article" date="2015" name="Fish Shellfish Immunol.">
        <title>Early steps in the European eel (Anguilla anguilla)-Vibrio vulnificus interaction in the gills: Role of the RtxA13 toxin.</title>
        <authorList>
            <person name="Callol A."/>
            <person name="Pajuelo D."/>
            <person name="Ebbesson L."/>
            <person name="Teles M."/>
            <person name="MacKenzie S."/>
            <person name="Amaro C."/>
        </authorList>
    </citation>
    <scope>NUCLEOTIDE SEQUENCE</scope>
</reference>
<name>A0A0E9R9A6_ANGAN</name>
<protein>
    <submittedName>
        <fullName evidence="1">Uncharacterized protein</fullName>
    </submittedName>
</protein>
<reference evidence="1" key="1">
    <citation type="submission" date="2014-11" db="EMBL/GenBank/DDBJ databases">
        <authorList>
            <person name="Amaro Gonzalez C."/>
        </authorList>
    </citation>
    <scope>NUCLEOTIDE SEQUENCE</scope>
</reference>
<proteinExistence type="predicted"/>